<evidence type="ECO:0000256" key="2">
    <source>
        <dbReference type="ARBA" id="ARBA00004818"/>
    </source>
</evidence>
<evidence type="ECO:0000256" key="3">
    <source>
        <dbReference type="ARBA" id="ARBA00006171"/>
    </source>
</evidence>
<comment type="caution">
    <text evidence="5">The sequence shown here is derived from an EMBL/GenBank/DDBJ whole genome shotgun (WGS) entry which is preliminary data.</text>
</comment>
<accession>A0ABX3KY11</accession>
<dbReference type="InterPro" id="IPR023198">
    <property type="entry name" value="PGP-like_dom2"/>
</dbReference>
<evidence type="ECO:0000313" key="5">
    <source>
        <dbReference type="EMBL" id="OOF69839.1"/>
    </source>
</evidence>
<comment type="catalytic activity">
    <reaction evidence="1">
        <text>2-phosphoglycolate + H2O = glycolate + phosphate</text>
        <dbReference type="Rhea" id="RHEA:14369"/>
        <dbReference type="ChEBI" id="CHEBI:15377"/>
        <dbReference type="ChEBI" id="CHEBI:29805"/>
        <dbReference type="ChEBI" id="CHEBI:43474"/>
        <dbReference type="ChEBI" id="CHEBI:58033"/>
        <dbReference type="EC" id="3.1.3.18"/>
    </reaction>
</comment>
<dbReference type="InterPro" id="IPR023214">
    <property type="entry name" value="HAD_sf"/>
</dbReference>
<dbReference type="InterPro" id="IPR036412">
    <property type="entry name" value="HAD-like_sf"/>
</dbReference>
<evidence type="ECO:0000313" key="6">
    <source>
        <dbReference type="Proteomes" id="UP000188820"/>
    </source>
</evidence>
<dbReference type="Gene3D" id="3.40.50.1000">
    <property type="entry name" value="HAD superfamily/HAD-like"/>
    <property type="match status" value="1"/>
</dbReference>
<dbReference type="Pfam" id="PF13419">
    <property type="entry name" value="HAD_2"/>
    <property type="match status" value="1"/>
</dbReference>
<organism evidence="5 6">
    <name type="scientific">Rodentibacter caecimuris</name>
    <dbReference type="NCBI Taxonomy" id="1796644"/>
    <lineage>
        <taxon>Bacteria</taxon>
        <taxon>Pseudomonadati</taxon>
        <taxon>Pseudomonadota</taxon>
        <taxon>Gammaproteobacteria</taxon>
        <taxon>Pasteurellales</taxon>
        <taxon>Pasteurellaceae</taxon>
        <taxon>Rodentibacter</taxon>
    </lineage>
</organism>
<dbReference type="PANTHER" id="PTHR43434">
    <property type="entry name" value="PHOSPHOGLYCOLATE PHOSPHATASE"/>
    <property type="match status" value="1"/>
</dbReference>
<keyword evidence="6" id="KW-1185">Reference proteome</keyword>
<comment type="similarity">
    <text evidence="3">Belongs to the HAD-like hydrolase superfamily. CbbY/CbbZ/Gph/YieH family.</text>
</comment>
<protein>
    <recommendedName>
        <fullName evidence="4">phosphoglycolate phosphatase</fullName>
        <ecNumber evidence="4">3.1.3.18</ecNumber>
    </recommendedName>
</protein>
<gene>
    <name evidence="5" type="ORF">BKG89_05225</name>
</gene>
<dbReference type="CDD" id="cd01427">
    <property type="entry name" value="HAD_like"/>
    <property type="match status" value="1"/>
</dbReference>
<comment type="pathway">
    <text evidence="2">Organic acid metabolism; glycolate biosynthesis; glycolate from 2-phosphoglycolate: step 1/1.</text>
</comment>
<name>A0ABX3KY11_9PAST</name>
<proteinExistence type="inferred from homology"/>
<dbReference type="PANTHER" id="PTHR43434:SF1">
    <property type="entry name" value="PHOSPHOGLYCOLATE PHOSPHATASE"/>
    <property type="match status" value="1"/>
</dbReference>
<dbReference type="EMBL" id="MLAA01000022">
    <property type="protein sequence ID" value="OOF69839.1"/>
    <property type="molecule type" value="Genomic_DNA"/>
</dbReference>
<evidence type="ECO:0000256" key="4">
    <source>
        <dbReference type="ARBA" id="ARBA00013078"/>
    </source>
</evidence>
<dbReference type="InterPro" id="IPR050155">
    <property type="entry name" value="HAD-like_hydrolase_sf"/>
</dbReference>
<reference evidence="5 6" key="1">
    <citation type="submission" date="2016-10" db="EMBL/GenBank/DDBJ databases">
        <title>Rodentibacter gen. nov. and new species.</title>
        <authorList>
            <person name="Christensen H."/>
        </authorList>
    </citation>
    <scope>NUCLEOTIDE SEQUENCE [LARGE SCALE GENOMIC DNA]</scope>
    <source>
        <strain evidence="5 6">1998236014</strain>
    </source>
</reference>
<dbReference type="InterPro" id="IPR041492">
    <property type="entry name" value="HAD_2"/>
</dbReference>
<dbReference type="EC" id="3.1.3.18" evidence="4"/>
<dbReference type="Proteomes" id="UP000188820">
    <property type="component" value="Unassembled WGS sequence"/>
</dbReference>
<evidence type="ECO:0000256" key="1">
    <source>
        <dbReference type="ARBA" id="ARBA00000830"/>
    </source>
</evidence>
<dbReference type="SUPFAM" id="SSF56784">
    <property type="entry name" value="HAD-like"/>
    <property type="match status" value="1"/>
</dbReference>
<dbReference type="Gene3D" id="1.10.150.240">
    <property type="entry name" value="Putative phosphatase, domain 2"/>
    <property type="match status" value="1"/>
</dbReference>
<dbReference type="RefSeq" id="WP_077463130.1">
    <property type="nucleotide sequence ID" value="NZ_MLAA01000022.1"/>
</dbReference>
<sequence length="271" mass="30883">MMEFQKNHSIIVCIDSDGCAMDTMNLKHHQCFGPYASEVFGLQDKHRFIEIWNRINLYSKTRGINRFKGLIAALREYGYDKNIQALTDWVNSAEQLSNQALIAITEQIKSEDLQLALQWSEKVNRGIKMLRNQDAAFTNVKRSLAIIKQFADIAVVSSANNEAIIDEWTRHELLPFVNVVFGQEQGSKSFCLNQLKQAGYIPQQILMVGDSPGDLTAAQETGVLFFPILCGNEQQSWDRLVLNALGKLVYQQFDTDYQQNLITEFQQHLTS</sequence>